<accession>A0A4Q8AAR0</accession>
<name>A0A4Q8AAR0_9MICC</name>
<feature type="transmembrane region" description="Helical" evidence="1">
    <location>
        <begin position="47"/>
        <end position="71"/>
    </location>
</feature>
<keyword evidence="1" id="KW-0472">Membrane</keyword>
<evidence type="ECO:0000313" key="2">
    <source>
        <dbReference type="EMBL" id="RZU61220.1"/>
    </source>
</evidence>
<proteinExistence type="predicted"/>
<dbReference type="AlphaFoldDB" id="A0A4Q8AAR0"/>
<dbReference type="EMBL" id="SHLA01000001">
    <property type="protein sequence ID" value="RZU61220.1"/>
    <property type="molecule type" value="Genomic_DNA"/>
</dbReference>
<gene>
    <name evidence="2" type="ORF">EV380_0783</name>
</gene>
<organism evidence="2 3">
    <name type="scientific">Zhihengliuella halotolerans</name>
    <dbReference type="NCBI Taxonomy" id="370736"/>
    <lineage>
        <taxon>Bacteria</taxon>
        <taxon>Bacillati</taxon>
        <taxon>Actinomycetota</taxon>
        <taxon>Actinomycetes</taxon>
        <taxon>Micrococcales</taxon>
        <taxon>Micrococcaceae</taxon>
        <taxon>Zhihengliuella</taxon>
    </lineage>
</organism>
<evidence type="ECO:0000313" key="3">
    <source>
        <dbReference type="Proteomes" id="UP000292685"/>
    </source>
</evidence>
<keyword evidence="1" id="KW-1133">Transmembrane helix</keyword>
<evidence type="ECO:0000256" key="1">
    <source>
        <dbReference type="SAM" id="Phobius"/>
    </source>
</evidence>
<sequence length="100" mass="10529">MPFEFGAGMKWVRRLFLVAAALLAGWLLVWLGFGGRADFVAGEPYGASVAVGAWLGFSAVAVAAVAGVIFAQQLVMAILGRIDAGPLFPGLLGRRGRRRP</sequence>
<dbReference type="Proteomes" id="UP000292685">
    <property type="component" value="Unassembled WGS sequence"/>
</dbReference>
<reference evidence="2 3" key="1">
    <citation type="submission" date="2019-02" db="EMBL/GenBank/DDBJ databases">
        <title>Sequencing the genomes of 1000 actinobacteria strains.</title>
        <authorList>
            <person name="Klenk H.-P."/>
        </authorList>
    </citation>
    <scope>NUCLEOTIDE SEQUENCE [LARGE SCALE GENOMIC DNA]</scope>
    <source>
        <strain evidence="2 3">DSM 17364</strain>
    </source>
</reference>
<dbReference type="RefSeq" id="WP_207219301.1">
    <property type="nucleotide sequence ID" value="NZ_SHLA01000001.1"/>
</dbReference>
<keyword evidence="3" id="KW-1185">Reference proteome</keyword>
<comment type="caution">
    <text evidence="2">The sequence shown here is derived from an EMBL/GenBank/DDBJ whole genome shotgun (WGS) entry which is preliminary data.</text>
</comment>
<keyword evidence="1" id="KW-0812">Transmembrane</keyword>
<protein>
    <submittedName>
        <fullName evidence="2">Uncharacterized protein</fullName>
    </submittedName>
</protein>